<dbReference type="Pfam" id="PF00069">
    <property type="entry name" value="Pkinase"/>
    <property type="match status" value="1"/>
</dbReference>
<evidence type="ECO:0000256" key="4">
    <source>
        <dbReference type="PROSITE-ProRule" id="PRU10141"/>
    </source>
</evidence>
<evidence type="ECO:0000256" key="1">
    <source>
        <dbReference type="ARBA" id="ARBA00012513"/>
    </source>
</evidence>
<dbReference type="InterPro" id="IPR008271">
    <property type="entry name" value="Ser/Thr_kinase_AS"/>
</dbReference>
<feature type="compositionally biased region" description="Basic residues" evidence="5">
    <location>
        <begin position="485"/>
        <end position="499"/>
    </location>
</feature>
<reference evidence="7" key="1">
    <citation type="submission" date="2007-07" db="EMBL/GenBank/DDBJ databases">
        <title>PCAP assembly of the Caenorhabditis remanei genome.</title>
        <authorList>
            <consortium name="The Caenorhabditis remanei Sequencing Consortium"/>
            <person name="Wilson R.K."/>
        </authorList>
    </citation>
    <scope>NUCLEOTIDE SEQUENCE [LARGE SCALE GENOMIC DNA]</scope>
    <source>
        <strain evidence="7">PB4641</strain>
    </source>
</reference>
<dbReference type="GO" id="GO:0005524">
    <property type="term" value="F:ATP binding"/>
    <property type="evidence" value="ECO:0007669"/>
    <property type="project" value="UniProtKB-UniRule"/>
</dbReference>
<dbReference type="PROSITE" id="PS00107">
    <property type="entry name" value="PROTEIN_KINASE_ATP"/>
    <property type="match status" value="1"/>
</dbReference>
<dbReference type="OMA" id="HEACYIH"/>
<evidence type="ECO:0000256" key="3">
    <source>
        <dbReference type="ARBA" id="ARBA00022840"/>
    </source>
</evidence>
<feature type="compositionally biased region" description="Basic and acidic residues" evidence="5">
    <location>
        <begin position="500"/>
        <end position="517"/>
    </location>
</feature>
<feature type="compositionally biased region" description="Basic and acidic residues" evidence="5">
    <location>
        <begin position="379"/>
        <end position="472"/>
    </location>
</feature>
<dbReference type="KEGG" id="crq:GCK72_010721"/>
<keyword evidence="8" id="KW-1185">Reference proteome</keyword>
<dbReference type="InterPro" id="IPR000719">
    <property type="entry name" value="Prot_kinase_dom"/>
</dbReference>
<feature type="region of interest" description="Disordered" evidence="5">
    <location>
        <begin position="379"/>
        <end position="540"/>
    </location>
</feature>
<dbReference type="PANTHER" id="PTHR11909">
    <property type="entry name" value="CASEIN KINASE-RELATED"/>
    <property type="match status" value="1"/>
</dbReference>
<dbReference type="InterPro" id="IPR011009">
    <property type="entry name" value="Kinase-like_dom_sf"/>
</dbReference>
<dbReference type="Gene3D" id="1.10.510.10">
    <property type="entry name" value="Transferase(Phosphotransferase) domain 1"/>
    <property type="match status" value="1"/>
</dbReference>
<dbReference type="SUPFAM" id="SSF56112">
    <property type="entry name" value="Protein kinase-like (PK-like)"/>
    <property type="match status" value="1"/>
</dbReference>
<evidence type="ECO:0000313" key="7">
    <source>
        <dbReference type="EMBL" id="EFO83659.1"/>
    </source>
</evidence>
<evidence type="ECO:0000313" key="8">
    <source>
        <dbReference type="Proteomes" id="UP000008281"/>
    </source>
</evidence>
<dbReference type="InterPro" id="IPR017441">
    <property type="entry name" value="Protein_kinase_ATP_BS"/>
</dbReference>
<accession>E3LWX5</accession>
<feature type="domain" description="Protein kinase" evidence="6">
    <location>
        <begin position="22"/>
        <end position="288"/>
    </location>
</feature>
<dbReference type="STRING" id="31234.E3LWX5"/>
<proteinExistence type="predicted"/>
<dbReference type="eggNOG" id="KOG1164">
    <property type="taxonomic scope" value="Eukaryota"/>
</dbReference>
<dbReference type="Proteomes" id="UP000008281">
    <property type="component" value="Unassembled WGS sequence"/>
</dbReference>
<name>E3LWX5_CAERE</name>
<dbReference type="PROSITE" id="PS00108">
    <property type="entry name" value="PROTEIN_KINASE_ST"/>
    <property type="match status" value="1"/>
</dbReference>
<dbReference type="InterPro" id="IPR050235">
    <property type="entry name" value="CK1_Ser-Thr_kinase"/>
</dbReference>
<evidence type="ECO:0000256" key="2">
    <source>
        <dbReference type="ARBA" id="ARBA00022741"/>
    </source>
</evidence>
<keyword evidence="2 4" id="KW-0547">Nucleotide-binding</keyword>
<organism evidence="8">
    <name type="scientific">Caenorhabditis remanei</name>
    <name type="common">Caenorhabditis vulgaris</name>
    <dbReference type="NCBI Taxonomy" id="31234"/>
    <lineage>
        <taxon>Eukaryota</taxon>
        <taxon>Metazoa</taxon>
        <taxon>Ecdysozoa</taxon>
        <taxon>Nematoda</taxon>
        <taxon>Chromadorea</taxon>
        <taxon>Rhabditida</taxon>
        <taxon>Rhabditina</taxon>
        <taxon>Rhabditomorpha</taxon>
        <taxon>Rhabditoidea</taxon>
        <taxon>Rhabditidae</taxon>
        <taxon>Peloderinae</taxon>
        <taxon>Caenorhabditis</taxon>
    </lineage>
</organism>
<dbReference type="HOGENOM" id="CLU_019279_7_0_1"/>
<dbReference type="AlphaFoldDB" id="E3LWX5"/>
<dbReference type="PROSITE" id="PS50011">
    <property type="entry name" value="PROTEIN_KINASE_DOM"/>
    <property type="match status" value="1"/>
</dbReference>
<gene>
    <name evidence="7" type="ORF">CRE_03167</name>
</gene>
<protein>
    <recommendedName>
        <fullName evidence="1">non-specific serine/threonine protein kinase</fullName>
        <ecNumber evidence="1">2.7.11.1</ecNumber>
    </recommendedName>
</protein>
<dbReference type="GO" id="GO:0004674">
    <property type="term" value="F:protein serine/threonine kinase activity"/>
    <property type="evidence" value="ECO:0007669"/>
    <property type="project" value="UniProtKB-EC"/>
</dbReference>
<dbReference type="InParanoid" id="E3LWX5"/>
<dbReference type="FunFam" id="1.10.510.10:FF:001243">
    <property type="entry name" value="Protein CBG14903"/>
    <property type="match status" value="1"/>
</dbReference>
<keyword evidence="3 4" id="KW-0067">ATP-binding</keyword>
<dbReference type="FunCoup" id="E3LWX5">
    <property type="interactions" value="143"/>
</dbReference>
<dbReference type="SMART" id="SM00220">
    <property type="entry name" value="S_TKc"/>
    <property type="match status" value="1"/>
</dbReference>
<dbReference type="CTD" id="9811138"/>
<feature type="binding site" evidence="4">
    <location>
        <position position="51"/>
    </location>
    <ligand>
        <name>ATP</name>
        <dbReference type="ChEBI" id="CHEBI:30616"/>
    </ligand>
</feature>
<dbReference type="GeneID" id="9811138"/>
<dbReference type="OrthoDB" id="5979581at2759"/>
<evidence type="ECO:0000256" key="5">
    <source>
        <dbReference type="SAM" id="MobiDB-lite"/>
    </source>
</evidence>
<dbReference type="EMBL" id="DS268417">
    <property type="protein sequence ID" value="EFO83659.1"/>
    <property type="molecule type" value="Genomic_DNA"/>
</dbReference>
<sequence>MGSEEKLPSLKIDMNVAVRNKWHPIKVLGSGAFGKVLHVINTYDGSDAAMKLEKAGEGKDSVLKIEVEVMRALNGVKCAIQYLDTGNEPDYRFLVMTLCGMDLQKVYNCLNGKFTDSTILRLAIRSLLAVKALHEKCYIHRDLKPCNVTLDYNEESPIIYLIDFGMGRQYGMFLEQIENGFGIRRPRDSCRFRGTYRYCSPRMHLRKEQGRVDDLFAWLYMIVELRVDLPWADVVNPDRIEVLKQEKFDAAIASKPLTRSLIPIHEHLKSLDYADRPNYWFIYEHLAKMMVDIKAKHTDPMDYDELRKKKEEMDPIKKKYLKKPRVIEKPMDEKATLTMFEESFRPNAKDVPGGEQHIVKPLIKLPWGSVGADIVATMKDDHIGDTEEDRKKDNDGEEKKRESERRKKDGEKNDDKKKDARSKSKKEKKLDKSKESKDPRESKRRNTDRETHAHGNRTDAKPKETKDAEQKTNRNNNNNSDTPKKNKKSKTITQHRKKEKGSNKKERPESSVKESSKRNNGANARPPAVLSVAAAQKKKM</sequence>
<evidence type="ECO:0000259" key="6">
    <source>
        <dbReference type="PROSITE" id="PS50011"/>
    </source>
</evidence>
<dbReference type="EC" id="2.7.11.1" evidence="1"/>
<dbReference type="RefSeq" id="XP_003111798.2">
    <property type="nucleotide sequence ID" value="XM_003111750.2"/>
</dbReference>